<reference evidence="2 3" key="1">
    <citation type="submission" date="2016-08" db="EMBL/GenBank/DDBJ databases">
        <title>A new outlook on sporulation: Clostridium algidixylanolyticum.</title>
        <authorList>
            <person name="Poppleton D.I."/>
            <person name="Gribaldo S."/>
        </authorList>
    </citation>
    <scope>NUCLEOTIDE SEQUENCE [LARGE SCALE GENOMIC DNA]</scope>
    <source>
        <strain evidence="2 3">SPL73</strain>
    </source>
</reference>
<dbReference type="Pfam" id="PF01965">
    <property type="entry name" value="DJ-1_PfpI"/>
    <property type="match status" value="1"/>
</dbReference>
<gene>
    <name evidence="2" type="ORF">BET01_01265</name>
</gene>
<dbReference type="Gene3D" id="3.40.50.880">
    <property type="match status" value="1"/>
</dbReference>
<dbReference type="PANTHER" id="PTHR48094:SF19">
    <property type="entry name" value="DJ-1_PFPI DOMAIN-CONTAINING PROTEIN"/>
    <property type="match status" value="1"/>
</dbReference>
<dbReference type="PANTHER" id="PTHR48094">
    <property type="entry name" value="PROTEIN/NUCLEIC ACID DEGLYCASE DJ-1-RELATED"/>
    <property type="match status" value="1"/>
</dbReference>
<dbReference type="GO" id="GO:0016740">
    <property type="term" value="F:transferase activity"/>
    <property type="evidence" value="ECO:0007669"/>
    <property type="project" value="UniProtKB-KW"/>
</dbReference>
<comment type="caution">
    <text evidence="2">The sequence shown here is derived from an EMBL/GenBank/DDBJ whole genome shotgun (WGS) entry which is preliminary data.</text>
</comment>
<sequence length="208" mass="22964">MKNIYLYLLDTMADWETGYILQGLSMQAMAGEVKYQVKTVGITKAPIKTLGGMTMIPDCSIGEIKEDSIGALLLPGADTWKEEQHKPVLDLVLTCMERKIPVAAICGATLALADLGILNSRKHTSNSVEFLSGCSREYTGNSLYVNQMSVRAENVITASSAGSLLWAKDIMECLSIYSKEVIDSWYRYFSTGNPERFMELVSALQIKN</sequence>
<feature type="domain" description="DJ-1/PfpI" evidence="1">
    <location>
        <begin position="2"/>
        <end position="171"/>
    </location>
</feature>
<dbReference type="InterPro" id="IPR050325">
    <property type="entry name" value="Prot/Nucl_acid_deglycase"/>
</dbReference>
<dbReference type="Proteomes" id="UP000284277">
    <property type="component" value="Unassembled WGS sequence"/>
</dbReference>
<dbReference type="InterPro" id="IPR029062">
    <property type="entry name" value="Class_I_gatase-like"/>
</dbReference>
<dbReference type="RefSeq" id="WP_120194949.1">
    <property type="nucleotide sequence ID" value="NZ_MCIA01000001.1"/>
</dbReference>
<organism evidence="2 3">
    <name type="scientific">Lacrimispora algidixylanolytica</name>
    <dbReference type="NCBI Taxonomy" id="94868"/>
    <lineage>
        <taxon>Bacteria</taxon>
        <taxon>Bacillati</taxon>
        <taxon>Bacillota</taxon>
        <taxon>Clostridia</taxon>
        <taxon>Lachnospirales</taxon>
        <taxon>Lachnospiraceae</taxon>
        <taxon>Lacrimispora</taxon>
    </lineage>
</organism>
<evidence type="ECO:0000313" key="3">
    <source>
        <dbReference type="Proteomes" id="UP000284277"/>
    </source>
</evidence>
<dbReference type="OrthoDB" id="6003696at2"/>
<dbReference type="InterPro" id="IPR002818">
    <property type="entry name" value="DJ-1/PfpI"/>
</dbReference>
<dbReference type="SUPFAM" id="SSF52317">
    <property type="entry name" value="Class I glutamine amidotransferase-like"/>
    <property type="match status" value="1"/>
</dbReference>
<dbReference type="EMBL" id="MCIA01000001">
    <property type="protein sequence ID" value="RKD35012.1"/>
    <property type="molecule type" value="Genomic_DNA"/>
</dbReference>
<name>A0A419TC49_9FIRM</name>
<dbReference type="GO" id="GO:0005737">
    <property type="term" value="C:cytoplasm"/>
    <property type="evidence" value="ECO:0007669"/>
    <property type="project" value="TreeGrafter"/>
</dbReference>
<keyword evidence="3" id="KW-1185">Reference proteome</keyword>
<dbReference type="AlphaFoldDB" id="A0A419TC49"/>
<evidence type="ECO:0000259" key="1">
    <source>
        <dbReference type="Pfam" id="PF01965"/>
    </source>
</evidence>
<accession>A0A419TC49</accession>
<protein>
    <submittedName>
        <fullName evidence="2">Glutamine amidotransferase</fullName>
    </submittedName>
</protein>
<keyword evidence="2" id="KW-0315">Glutamine amidotransferase</keyword>
<evidence type="ECO:0000313" key="2">
    <source>
        <dbReference type="EMBL" id="RKD35012.1"/>
    </source>
</evidence>
<keyword evidence="2" id="KW-0808">Transferase</keyword>
<proteinExistence type="predicted"/>